<name>A0A438AWA3_9NOCA</name>
<dbReference type="AlphaFoldDB" id="A0A438AWA3"/>
<gene>
    <name evidence="2" type="ORF">EGT50_09795</name>
</gene>
<keyword evidence="3" id="KW-1185">Reference proteome</keyword>
<protein>
    <submittedName>
        <fullName evidence="2">Uncharacterized protein</fullName>
    </submittedName>
</protein>
<evidence type="ECO:0000313" key="2">
    <source>
        <dbReference type="EMBL" id="RVW02994.1"/>
    </source>
</evidence>
<evidence type="ECO:0000313" key="3">
    <source>
        <dbReference type="Proteomes" id="UP000283479"/>
    </source>
</evidence>
<organism evidence="2 3">
    <name type="scientific">Rhodococcus xishaensis</name>
    <dbReference type="NCBI Taxonomy" id="2487364"/>
    <lineage>
        <taxon>Bacteria</taxon>
        <taxon>Bacillati</taxon>
        <taxon>Actinomycetota</taxon>
        <taxon>Actinomycetes</taxon>
        <taxon>Mycobacteriales</taxon>
        <taxon>Nocardiaceae</taxon>
        <taxon>Rhodococcus</taxon>
    </lineage>
</organism>
<accession>A0A438AWA3</accession>
<feature type="compositionally biased region" description="Basic and acidic residues" evidence="1">
    <location>
        <begin position="69"/>
        <end position="78"/>
    </location>
</feature>
<dbReference type="Proteomes" id="UP000283479">
    <property type="component" value="Unassembled WGS sequence"/>
</dbReference>
<evidence type="ECO:0000256" key="1">
    <source>
        <dbReference type="SAM" id="MobiDB-lite"/>
    </source>
</evidence>
<feature type="region of interest" description="Disordered" evidence="1">
    <location>
        <begin position="41"/>
        <end position="78"/>
    </location>
</feature>
<sequence length="78" mass="8228">MVESEALLSASGRNFCSLTLGVRISRTTAALGAAVVCTPRTKEQPDAERSATELEFSVAAADPEAARAPLRDHESDPK</sequence>
<feature type="compositionally biased region" description="Basic and acidic residues" evidence="1">
    <location>
        <begin position="41"/>
        <end position="52"/>
    </location>
</feature>
<comment type="caution">
    <text evidence="2">The sequence shown here is derived from an EMBL/GenBank/DDBJ whole genome shotgun (WGS) entry which is preliminary data.</text>
</comment>
<feature type="compositionally biased region" description="Low complexity" evidence="1">
    <location>
        <begin position="59"/>
        <end position="68"/>
    </location>
</feature>
<dbReference type="EMBL" id="RKLO01000003">
    <property type="protein sequence ID" value="RVW02994.1"/>
    <property type="molecule type" value="Genomic_DNA"/>
</dbReference>
<reference evidence="2 3" key="1">
    <citation type="submission" date="2018-11" db="EMBL/GenBank/DDBJ databases">
        <title>Rhodococcus spongicola sp. nov. and Rhodococcus xishaensis sp. nov. from marine sponges.</title>
        <authorList>
            <person name="Li L."/>
            <person name="Lin H.W."/>
        </authorList>
    </citation>
    <scope>NUCLEOTIDE SEQUENCE [LARGE SCALE GENOMIC DNA]</scope>
    <source>
        <strain evidence="2 3">LHW51113</strain>
    </source>
</reference>
<proteinExistence type="predicted"/>